<reference evidence="2 3" key="1">
    <citation type="submission" date="2020-06" db="EMBL/GenBank/DDBJ databases">
        <authorList>
            <person name="Li R."/>
            <person name="Bekaert M."/>
        </authorList>
    </citation>
    <scope>NUCLEOTIDE SEQUENCE [LARGE SCALE GENOMIC DNA]</scope>
    <source>
        <strain evidence="3">wild</strain>
    </source>
</reference>
<dbReference type="OrthoDB" id="10648729at2759"/>
<proteinExistence type="predicted"/>
<evidence type="ECO:0000313" key="2">
    <source>
        <dbReference type="EMBL" id="CAC5374859.1"/>
    </source>
</evidence>
<feature type="domain" description="C2H2-type" evidence="1">
    <location>
        <begin position="113"/>
        <end position="134"/>
    </location>
</feature>
<sequence length="209" mass="23861">MPDIEEKVKAMWLQKIIDMIKGKPTIWKTLYTYFLGITTRELMPELAENKYSHSEQFGNNAKKLKELYIQYRREYTEYDPSDSDSSIDFAVPSPKKKKTTNPIAKVSDIMYQCPVCDKTLKTISGFRGHTSKQHGQQLRASDVRVTKGVSATKSSTSLSCEFSQVSKDTFSKTFYTVLPTSLCNIANDPFVVNPHEIKDLSSTRKQYIC</sequence>
<accession>A0A6J8AVU2</accession>
<protein>
    <submittedName>
        <fullName evidence="2">ATBF1</fullName>
    </submittedName>
</protein>
<dbReference type="AlphaFoldDB" id="A0A6J8AVU2"/>
<dbReference type="InterPro" id="IPR013087">
    <property type="entry name" value="Znf_C2H2_type"/>
</dbReference>
<dbReference type="Proteomes" id="UP000507470">
    <property type="component" value="Unassembled WGS sequence"/>
</dbReference>
<organism evidence="2 3">
    <name type="scientific">Mytilus coruscus</name>
    <name type="common">Sea mussel</name>
    <dbReference type="NCBI Taxonomy" id="42192"/>
    <lineage>
        <taxon>Eukaryota</taxon>
        <taxon>Metazoa</taxon>
        <taxon>Spiralia</taxon>
        <taxon>Lophotrochozoa</taxon>
        <taxon>Mollusca</taxon>
        <taxon>Bivalvia</taxon>
        <taxon>Autobranchia</taxon>
        <taxon>Pteriomorphia</taxon>
        <taxon>Mytilida</taxon>
        <taxon>Mytiloidea</taxon>
        <taxon>Mytilidae</taxon>
        <taxon>Mytilinae</taxon>
        <taxon>Mytilus</taxon>
    </lineage>
</organism>
<evidence type="ECO:0000259" key="1">
    <source>
        <dbReference type="PROSITE" id="PS00028"/>
    </source>
</evidence>
<dbReference type="EMBL" id="CACVKT020002087">
    <property type="protein sequence ID" value="CAC5374859.1"/>
    <property type="molecule type" value="Genomic_DNA"/>
</dbReference>
<dbReference type="PROSITE" id="PS00028">
    <property type="entry name" value="ZINC_FINGER_C2H2_1"/>
    <property type="match status" value="1"/>
</dbReference>
<evidence type="ECO:0000313" key="3">
    <source>
        <dbReference type="Proteomes" id="UP000507470"/>
    </source>
</evidence>
<name>A0A6J8AVU2_MYTCO</name>
<gene>
    <name evidence="2" type="ORF">MCOR_12089</name>
</gene>
<keyword evidence="3" id="KW-1185">Reference proteome</keyword>